<evidence type="ECO:0000313" key="4">
    <source>
        <dbReference type="Proteomes" id="UP000281738"/>
    </source>
</evidence>
<evidence type="ECO:0000256" key="2">
    <source>
        <dbReference type="SAM" id="SignalP"/>
    </source>
</evidence>
<evidence type="ECO:0000256" key="1">
    <source>
        <dbReference type="SAM" id="MobiDB-lite"/>
    </source>
</evidence>
<sequence length="200" mass="20955">MSSSRRAPLAASALAALLAALVSVLVPSAAHAASSTGSDSRSDVVVQGGGAPGRVDAGRVSGDVTSSRVVHGRRTVTLELRFAALRAGGSWHRHWFRMVTDEGVRRELAVTAGPGAWQGRAQLTGVDRRPEGCVLRSSISYGHDATVRVVVPRACLSAPAWVRVAAGTVTASGTRVWADDSRTRGRLYDAPVFGPRVHRG</sequence>
<evidence type="ECO:0000313" key="3">
    <source>
        <dbReference type="EMBL" id="ROR89270.1"/>
    </source>
</evidence>
<feature type="chain" id="PRO_5018283425" evidence="2">
    <location>
        <begin position="33"/>
        <end position="200"/>
    </location>
</feature>
<dbReference type="InterPro" id="IPR006311">
    <property type="entry name" value="TAT_signal"/>
</dbReference>
<proteinExistence type="predicted"/>
<keyword evidence="2" id="KW-0732">Signal</keyword>
<dbReference type="RefSeq" id="WP_123388665.1">
    <property type="nucleotide sequence ID" value="NZ_RKHO01000001.1"/>
</dbReference>
<protein>
    <submittedName>
        <fullName evidence="3">Uncharacterized protein</fullName>
    </submittedName>
</protein>
<accession>A0A3N2CP22</accession>
<feature type="signal peptide" evidence="2">
    <location>
        <begin position="1"/>
        <end position="32"/>
    </location>
</feature>
<dbReference type="AlphaFoldDB" id="A0A3N2CP22"/>
<comment type="caution">
    <text evidence="3">The sequence shown here is derived from an EMBL/GenBank/DDBJ whole genome shotgun (WGS) entry which is preliminary data.</text>
</comment>
<feature type="region of interest" description="Disordered" evidence="1">
    <location>
        <begin position="32"/>
        <end position="62"/>
    </location>
</feature>
<dbReference type="OrthoDB" id="3790986at2"/>
<dbReference type="PROSITE" id="PS51318">
    <property type="entry name" value="TAT"/>
    <property type="match status" value="1"/>
</dbReference>
<name>A0A3N2CP22_9ACTN</name>
<gene>
    <name evidence="3" type="ORF">EDD33_0087</name>
</gene>
<keyword evidence="4" id="KW-1185">Reference proteome</keyword>
<reference evidence="3 4" key="1">
    <citation type="submission" date="2018-11" db="EMBL/GenBank/DDBJ databases">
        <title>Sequencing the genomes of 1000 actinobacteria strains.</title>
        <authorList>
            <person name="Klenk H.-P."/>
        </authorList>
    </citation>
    <scope>NUCLEOTIDE SEQUENCE [LARGE SCALE GENOMIC DNA]</scope>
    <source>
        <strain evidence="3 4">DSM 12652</strain>
    </source>
</reference>
<dbReference type="EMBL" id="RKHO01000001">
    <property type="protein sequence ID" value="ROR89270.1"/>
    <property type="molecule type" value="Genomic_DNA"/>
</dbReference>
<organism evidence="3 4">
    <name type="scientific">Nocardioides aurantiacus</name>
    <dbReference type="NCBI Taxonomy" id="86796"/>
    <lineage>
        <taxon>Bacteria</taxon>
        <taxon>Bacillati</taxon>
        <taxon>Actinomycetota</taxon>
        <taxon>Actinomycetes</taxon>
        <taxon>Propionibacteriales</taxon>
        <taxon>Nocardioidaceae</taxon>
        <taxon>Nocardioides</taxon>
    </lineage>
</organism>
<dbReference type="Proteomes" id="UP000281738">
    <property type="component" value="Unassembled WGS sequence"/>
</dbReference>